<dbReference type="CDD" id="cd00093">
    <property type="entry name" value="HTH_XRE"/>
    <property type="match status" value="1"/>
</dbReference>
<comment type="caution">
    <text evidence="5">The sequence shown here is derived from an EMBL/GenBank/DDBJ whole genome shotgun (WGS) entry which is preliminary data.</text>
</comment>
<dbReference type="InterPro" id="IPR036286">
    <property type="entry name" value="LexA/Signal_pep-like_sf"/>
</dbReference>
<organism evidence="5 6">
    <name type="scientific">Variovorax ginsengisoli</name>
    <dbReference type="NCBI Taxonomy" id="363844"/>
    <lineage>
        <taxon>Bacteria</taxon>
        <taxon>Pseudomonadati</taxon>
        <taxon>Pseudomonadota</taxon>
        <taxon>Betaproteobacteria</taxon>
        <taxon>Burkholderiales</taxon>
        <taxon>Comamonadaceae</taxon>
        <taxon>Variovorax</taxon>
    </lineage>
</organism>
<dbReference type="Gene3D" id="2.10.109.10">
    <property type="entry name" value="Umud Fragment, subunit A"/>
    <property type="match status" value="1"/>
</dbReference>
<dbReference type="EMBL" id="JAUKVY010000034">
    <property type="protein sequence ID" value="MDO1537001.1"/>
    <property type="molecule type" value="Genomic_DNA"/>
</dbReference>
<evidence type="ECO:0000256" key="2">
    <source>
        <dbReference type="ARBA" id="ARBA00023125"/>
    </source>
</evidence>
<feature type="domain" description="HTH cro/C1-type" evidence="4">
    <location>
        <begin position="2"/>
        <end position="65"/>
    </location>
</feature>
<dbReference type="Pfam" id="PF00717">
    <property type="entry name" value="Peptidase_S24"/>
    <property type="match status" value="1"/>
</dbReference>
<gene>
    <name evidence="5" type="ORF">Q2T77_32520</name>
</gene>
<dbReference type="SUPFAM" id="SSF51306">
    <property type="entry name" value="LexA/Signal peptidase"/>
    <property type="match status" value="1"/>
</dbReference>
<keyword evidence="1" id="KW-0805">Transcription regulation</keyword>
<dbReference type="PANTHER" id="PTHR40661:SF3">
    <property type="entry name" value="FELS-1 PROPHAGE TRANSCRIPTIONAL REGULATOR"/>
    <property type="match status" value="1"/>
</dbReference>
<dbReference type="CDD" id="cd06529">
    <property type="entry name" value="S24_LexA-like"/>
    <property type="match status" value="1"/>
</dbReference>
<sequence>MIKTARDARGWSMEKLAEEVSKAEGLTKPLAWQTVQQWEKEGGTAPKRKRMEIVARLLRIDVHALITEGKGSIHVHHPEDELPPGVIRIPESAIAFSAGNGHTPTYEVIEDSEPVVYQLSWFQKMRINPAMVRRFKVKDDSAEPLLYEGDSILVNHAETDVVDGKLYAFRYGDDLRVKRLFKRLDGTLILRSVNPSYKDEEVPAALVEEHITIIGRVRDKAGSGGL</sequence>
<dbReference type="InterPro" id="IPR039418">
    <property type="entry name" value="LexA-like"/>
</dbReference>
<keyword evidence="6" id="KW-1185">Reference proteome</keyword>
<evidence type="ECO:0000256" key="1">
    <source>
        <dbReference type="ARBA" id="ARBA00023015"/>
    </source>
</evidence>
<dbReference type="InterPro" id="IPR010982">
    <property type="entry name" value="Lambda_DNA-bd_dom_sf"/>
</dbReference>
<accession>A0ABT8SDL8</accession>
<dbReference type="RefSeq" id="WP_301815236.1">
    <property type="nucleotide sequence ID" value="NZ_JAUJZH010000034.1"/>
</dbReference>
<proteinExistence type="predicted"/>
<dbReference type="Gene3D" id="1.10.260.40">
    <property type="entry name" value="lambda repressor-like DNA-binding domains"/>
    <property type="match status" value="1"/>
</dbReference>
<dbReference type="PROSITE" id="PS50943">
    <property type="entry name" value="HTH_CROC1"/>
    <property type="match status" value="1"/>
</dbReference>
<evidence type="ECO:0000256" key="3">
    <source>
        <dbReference type="ARBA" id="ARBA00023163"/>
    </source>
</evidence>
<dbReference type="InterPro" id="IPR015927">
    <property type="entry name" value="Peptidase_S24_S26A/B/C"/>
</dbReference>
<keyword evidence="2" id="KW-0238">DNA-binding</keyword>
<name>A0ABT8SDL8_9BURK</name>
<reference evidence="5" key="1">
    <citation type="submission" date="2023-06" db="EMBL/GenBank/DDBJ databases">
        <authorList>
            <person name="Jiang Y."/>
            <person name="Liu Q."/>
        </authorList>
    </citation>
    <scope>NUCLEOTIDE SEQUENCE</scope>
    <source>
        <strain evidence="5">CGMCC 1.12090</strain>
    </source>
</reference>
<dbReference type="SMART" id="SM00530">
    <property type="entry name" value="HTH_XRE"/>
    <property type="match status" value="1"/>
</dbReference>
<evidence type="ECO:0000313" key="5">
    <source>
        <dbReference type="EMBL" id="MDO1537001.1"/>
    </source>
</evidence>
<dbReference type="PANTHER" id="PTHR40661">
    <property type="match status" value="1"/>
</dbReference>
<evidence type="ECO:0000313" key="6">
    <source>
        <dbReference type="Proteomes" id="UP001169027"/>
    </source>
</evidence>
<dbReference type="InterPro" id="IPR001387">
    <property type="entry name" value="Cro/C1-type_HTH"/>
</dbReference>
<protein>
    <submittedName>
        <fullName evidence="5">S24 family peptidase</fullName>
    </submittedName>
</protein>
<dbReference type="Proteomes" id="UP001169027">
    <property type="component" value="Unassembled WGS sequence"/>
</dbReference>
<keyword evidence="3" id="KW-0804">Transcription</keyword>
<evidence type="ECO:0000259" key="4">
    <source>
        <dbReference type="PROSITE" id="PS50943"/>
    </source>
</evidence>